<keyword evidence="4" id="KW-1133">Transmembrane helix</keyword>
<sequence>MRNFPAQYSLQANDVMYFCHIPKTAGMTFRTIIEDQFACEDVCPATLNAQLRKLTLEELRRYRLFRGHLGFSNLPGLLPNKRVVNITVLREPVARVISHYDYIRRMPGDPHYAAVKDMSLEEFAQRLTAGKLGKNIQTYHVAKTTRFNLNKLSVEETMALAVDSLDAFGFVGLVERFQDSLFLLSYIFGWKPILNSRRENAAKQKKPLAEIPSGTLEVIQANSQLDAQLYQRAKETFEARFEAMVADLLQSYGDTVGNIDPSGATLTTAQLVTLLEHHYDQRYRELEPPLAETVVYDFNQPLRGDGWQRREYPLDSATSYRWIGPEPAATLDLPAATETDTCIEFQVICTKATKPEIVNSIRLFVNQHPVKLSLLQGDRDQRLYLAQVAQSLMQSNRPFTNLRFEVSQTLALNSINPNNPDKRLVGLAFNLFQVFPAHLKSFSLVASSFESAPWQEAVAFLQQHCQPADPVATLLVFNLYLTNPISDYQTFIQKGGFPWVVVHKGMSDWVDAMLPKLTRQGLAPVFANEVFVIFTHRDLPKLSYRTPHVKSLYVDYLRRSLIQLVKLLRRKLRLERDLAEAGPESQASQSEARQEQAIKAGKQ</sequence>
<dbReference type="SUPFAM" id="SSF52540">
    <property type="entry name" value="P-loop containing nucleoside triphosphate hydrolases"/>
    <property type="match status" value="1"/>
</dbReference>
<evidence type="ECO:0000256" key="2">
    <source>
        <dbReference type="ARBA" id="ARBA00022679"/>
    </source>
</evidence>
<evidence type="ECO:0000256" key="1">
    <source>
        <dbReference type="ARBA" id="ARBA00004167"/>
    </source>
</evidence>
<keyword evidence="6" id="KW-0325">Glycoprotein</keyword>
<accession>A0A951P6B0</accession>
<organism evidence="8 9">
    <name type="scientific">Pegethrix bostrychoides GSE-TBD4-15B</name>
    <dbReference type="NCBI Taxonomy" id="2839662"/>
    <lineage>
        <taxon>Bacteria</taxon>
        <taxon>Bacillati</taxon>
        <taxon>Cyanobacteriota</taxon>
        <taxon>Cyanophyceae</taxon>
        <taxon>Oculatellales</taxon>
        <taxon>Oculatellaceae</taxon>
        <taxon>Pegethrix</taxon>
    </lineage>
</organism>
<evidence type="ECO:0000313" key="8">
    <source>
        <dbReference type="EMBL" id="MBW4463826.1"/>
    </source>
</evidence>
<protein>
    <submittedName>
        <fullName evidence="8">Sulfotransferase family protein</fullName>
    </submittedName>
</protein>
<evidence type="ECO:0000256" key="6">
    <source>
        <dbReference type="ARBA" id="ARBA00023180"/>
    </source>
</evidence>
<feature type="compositionally biased region" description="Low complexity" evidence="7">
    <location>
        <begin position="584"/>
        <end position="597"/>
    </location>
</feature>
<reference evidence="8" key="2">
    <citation type="journal article" date="2022" name="Microbiol. Resour. Announc.">
        <title>Metagenome Sequencing to Explore Phylogenomics of Terrestrial Cyanobacteria.</title>
        <authorList>
            <person name="Ward R.D."/>
            <person name="Stajich J.E."/>
            <person name="Johansen J.R."/>
            <person name="Huntemann M."/>
            <person name="Clum A."/>
            <person name="Foster B."/>
            <person name="Foster B."/>
            <person name="Roux S."/>
            <person name="Palaniappan K."/>
            <person name="Varghese N."/>
            <person name="Mukherjee S."/>
            <person name="Reddy T.B.K."/>
            <person name="Daum C."/>
            <person name="Copeland A."/>
            <person name="Chen I.A."/>
            <person name="Ivanova N.N."/>
            <person name="Kyrpides N.C."/>
            <person name="Shapiro N."/>
            <person name="Eloe-Fadrosh E.A."/>
            <person name="Pietrasiak N."/>
        </authorList>
    </citation>
    <scope>NUCLEOTIDE SEQUENCE</scope>
    <source>
        <strain evidence="8">GSE-TBD4-15B</strain>
    </source>
</reference>
<dbReference type="InterPro" id="IPR027417">
    <property type="entry name" value="P-loop_NTPase"/>
</dbReference>
<dbReference type="EMBL" id="JAHHHV010000001">
    <property type="protein sequence ID" value="MBW4463826.1"/>
    <property type="molecule type" value="Genomic_DNA"/>
</dbReference>
<evidence type="ECO:0000256" key="4">
    <source>
        <dbReference type="ARBA" id="ARBA00022989"/>
    </source>
</evidence>
<dbReference type="AlphaFoldDB" id="A0A951P6B0"/>
<dbReference type="GO" id="GO:0017095">
    <property type="term" value="F:heparan sulfate 6-sulfotransferase activity"/>
    <property type="evidence" value="ECO:0007669"/>
    <property type="project" value="TreeGrafter"/>
</dbReference>
<keyword evidence="2" id="KW-0808">Transferase</keyword>
<evidence type="ECO:0000256" key="7">
    <source>
        <dbReference type="SAM" id="MobiDB-lite"/>
    </source>
</evidence>
<dbReference type="InterPro" id="IPR010635">
    <property type="entry name" value="Heparan_SO4-6-sulfoTrfase"/>
</dbReference>
<dbReference type="PANTHER" id="PTHR12812">
    <property type="entry name" value="HEPARAN SULFATE 6-O-SULFOTRANSFERASE 3"/>
    <property type="match status" value="1"/>
</dbReference>
<feature type="region of interest" description="Disordered" evidence="7">
    <location>
        <begin position="579"/>
        <end position="603"/>
    </location>
</feature>
<dbReference type="InterPro" id="IPR005331">
    <property type="entry name" value="Sulfotransferase"/>
</dbReference>
<proteinExistence type="predicted"/>
<dbReference type="PANTHER" id="PTHR12812:SF0">
    <property type="entry name" value="HEPARAN-SULFATE 6-O-SULFOTRANSFERASE"/>
    <property type="match status" value="1"/>
</dbReference>
<comment type="subcellular location">
    <subcellularLocation>
        <location evidence="1">Membrane</location>
        <topology evidence="1">Single-pass membrane protein</topology>
    </subcellularLocation>
</comment>
<gene>
    <name evidence="8" type="ORF">KME07_00090</name>
</gene>
<dbReference type="Proteomes" id="UP000707356">
    <property type="component" value="Unassembled WGS sequence"/>
</dbReference>
<keyword evidence="3" id="KW-0812">Transmembrane</keyword>
<keyword evidence="5" id="KW-0472">Membrane</keyword>
<evidence type="ECO:0000256" key="3">
    <source>
        <dbReference type="ARBA" id="ARBA00022692"/>
    </source>
</evidence>
<name>A0A951P6B0_9CYAN</name>
<evidence type="ECO:0000256" key="5">
    <source>
        <dbReference type="ARBA" id="ARBA00023136"/>
    </source>
</evidence>
<evidence type="ECO:0000313" key="9">
    <source>
        <dbReference type="Proteomes" id="UP000707356"/>
    </source>
</evidence>
<dbReference type="Gene3D" id="3.40.50.300">
    <property type="entry name" value="P-loop containing nucleotide triphosphate hydrolases"/>
    <property type="match status" value="1"/>
</dbReference>
<dbReference type="Pfam" id="PF03567">
    <property type="entry name" value="Sulfotransfer_2"/>
    <property type="match status" value="1"/>
</dbReference>
<reference evidence="8" key="1">
    <citation type="submission" date="2021-05" db="EMBL/GenBank/DDBJ databases">
        <authorList>
            <person name="Pietrasiak N."/>
            <person name="Ward R."/>
            <person name="Stajich J.E."/>
            <person name="Kurbessoian T."/>
        </authorList>
    </citation>
    <scope>NUCLEOTIDE SEQUENCE</scope>
    <source>
        <strain evidence="8">GSE-TBD4-15B</strain>
    </source>
</reference>
<comment type="caution">
    <text evidence="8">The sequence shown here is derived from an EMBL/GenBank/DDBJ whole genome shotgun (WGS) entry which is preliminary data.</text>
</comment>
<dbReference type="GO" id="GO:0016020">
    <property type="term" value="C:membrane"/>
    <property type="evidence" value="ECO:0007669"/>
    <property type="project" value="UniProtKB-SubCell"/>
</dbReference>